<keyword evidence="5" id="KW-0571">Peptide transport</keyword>
<dbReference type="Proteomes" id="UP001642502">
    <property type="component" value="Unassembled WGS sequence"/>
</dbReference>
<dbReference type="InterPro" id="IPR004648">
    <property type="entry name" value="Oligpept_transpt"/>
</dbReference>
<dbReference type="EMBL" id="CAWUON010000128">
    <property type="protein sequence ID" value="CAK7274006.1"/>
    <property type="molecule type" value="Genomic_DNA"/>
</dbReference>
<evidence type="ECO:0000256" key="3">
    <source>
        <dbReference type="ARBA" id="ARBA00022448"/>
    </source>
</evidence>
<keyword evidence="7 9" id="KW-1133">Transmembrane helix</keyword>
<comment type="similarity">
    <text evidence="2">Belongs to the oligopeptide OPT transporter family.</text>
</comment>
<comment type="subcellular location">
    <subcellularLocation>
        <location evidence="1">Membrane</location>
        <topology evidence="1">Multi-pass membrane protein</topology>
    </subcellularLocation>
</comment>
<evidence type="ECO:0000313" key="11">
    <source>
        <dbReference type="Proteomes" id="UP001642502"/>
    </source>
</evidence>
<keyword evidence="4 9" id="KW-0812">Transmembrane</keyword>
<organism evidence="10 11">
    <name type="scientific">Sporothrix epigloea</name>
    <dbReference type="NCBI Taxonomy" id="1892477"/>
    <lineage>
        <taxon>Eukaryota</taxon>
        <taxon>Fungi</taxon>
        <taxon>Dikarya</taxon>
        <taxon>Ascomycota</taxon>
        <taxon>Pezizomycotina</taxon>
        <taxon>Sordariomycetes</taxon>
        <taxon>Sordariomycetidae</taxon>
        <taxon>Ophiostomatales</taxon>
        <taxon>Ophiostomataceae</taxon>
        <taxon>Sporothrix</taxon>
    </lineage>
</organism>
<keyword evidence="6" id="KW-0653">Protein transport</keyword>
<sequence>IHYVWIVIHDTKRVFGKGGQYTVLLIGFPIGVIVPTIFWYLQKKIRDRDEARTVDADGNVISNSDGEVAHSKAKLLQWARQVHPVVLLNGGLYLTPYTISYLWPAIPFAYISRIWIRTRFLAFWSRYNYVLSASLSTAMALAGLIIFFAIDYQVIYIDWWGNNAAGLGCEATAGCPHLTLADGDHFGPGIGEFK</sequence>
<name>A0ABP0E3S4_9PEZI</name>
<reference evidence="10 11" key="1">
    <citation type="submission" date="2024-01" db="EMBL/GenBank/DDBJ databases">
        <authorList>
            <person name="Allen C."/>
            <person name="Tagirdzhanova G."/>
        </authorList>
    </citation>
    <scope>NUCLEOTIDE SEQUENCE [LARGE SCALE GENOMIC DNA]</scope>
    <source>
        <strain evidence="10 11">CBS 119000</strain>
    </source>
</reference>
<keyword evidence="8 9" id="KW-0472">Membrane</keyword>
<evidence type="ECO:0008006" key="12">
    <source>
        <dbReference type="Google" id="ProtNLM"/>
    </source>
</evidence>
<feature type="transmembrane region" description="Helical" evidence="9">
    <location>
        <begin position="97"/>
        <end position="116"/>
    </location>
</feature>
<feature type="transmembrane region" description="Helical" evidence="9">
    <location>
        <begin position="128"/>
        <end position="150"/>
    </location>
</feature>
<evidence type="ECO:0000256" key="9">
    <source>
        <dbReference type="SAM" id="Phobius"/>
    </source>
</evidence>
<dbReference type="PANTHER" id="PTHR22601">
    <property type="entry name" value="ISP4 LIKE PROTEIN"/>
    <property type="match status" value="1"/>
</dbReference>
<keyword evidence="11" id="KW-1185">Reference proteome</keyword>
<proteinExistence type="inferred from homology"/>
<dbReference type="InterPro" id="IPR004813">
    <property type="entry name" value="OPT"/>
</dbReference>
<feature type="non-terminal residue" evidence="10">
    <location>
        <position position="1"/>
    </location>
</feature>
<protein>
    <recommendedName>
        <fullName evidence="12">Oligopeptide transporter</fullName>
    </recommendedName>
</protein>
<evidence type="ECO:0000256" key="7">
    <source>
        <dbReference type="ARBA" id="ARBA00022989"/>
    </source>
</evidence>
<evidence type="ECO:0000256" key="1">
    <source>
        <dbReference type="ARBA" id="ARBA00004141"/>
    </source>
</evidence>
<evidence type="ECO:0000256" key="4">
    <source>
        <dbReference type="ARBA" id="ARBA00022692"/>
    </source>
</evidence>
<accession>A0ABP0E3S4</accession>
<gene>
    <name evidence="10" type="ORF">SEPCBS119000_005948</name>
</gene>
<evidence type="ECO:0000313" key="10">
    <source>
        <dbReference type="EMBL" id="CAK7274006.1"/>
    </source>
</evidence>
<keyword evidence="3" id="KW-0813">Transport</keyword>
<evidence type="ECO:0000256" key="5">
    <source>
        <dbReference type="ARBA" id="ARBA00022856"/>
    </source>
</evidence>
<dbReference type="Pfam" id="PF03169">
    <property type="entry name" value="OPT"/>
    <property type="match status" value="1"/>
</dbReference>
<evidence type="ECO:0000256" key="2">
    <source>
        <dbReference type="ARBA" id="ARBA00008807"/>
    </source>
</evidence>
<feature type="transmembrane region" description="Helical" evidence="9">
    <location>
        <begin position="21"/>
        <end position="41"/>
    </location>
</feature>
<evidence type="ECO:0000256" key="6">
    <source>
        <dbReference type="ARBA" id="ARBA00022927"/>
    </source>
</evidence>
<comment type="caution">
    <text evidence="10">The sequence shown here is derived from an EMBL/GenBank/DDBJ whole genome shotgun (WGS) entry which is preliminary data.</text>
</comment>
<evidence type="ECO:0000256" key="8">
    <source>
        <dbReference type="ARBA" id="ARBA00023136"/>
    </source>
</evidence>